<feature type="region of interest" description="Disordered" evidence="1">
    <location>
        <begin position="1"/>
        <end position="28"/>
    </location>
</feature>
<evidence type="ECO:0000313" key="3">
    <source>
        <dbReference type="Proteomes" id="UP000290572"/>
    </source>
</evidence>
<comment type="caution">
    <text evidence="2">The sequence shown here is derived from an EMBL/GenBank/DDBJ whole genome shotgun (WGS) entry which is preliminary data.</text>
</comment>
<accession>A0A498N0X1</accession>
<evidence type="ECO:0000313" key="2">
    <source>
        <dbReference type="EMBL" id="RXN25394.1"/>
    </source>
</evidence>
<evidence type="ECO:0000256" key="1">
    <source>
        <dbReference type="SAM" id="MobiDB-lite"/>
    </source>
</evidence>
<keyword evidence="3" id="KW-1185">Reference proteome</keyword>
<reference evidence="2 3" key="1">
    <citation type="submission" date="2018-03" db="EMBL/GenBank/DDBJ databases">
        <title>Draft genome sequence of Rohu Carp (Labeo rohita).</title>
        <authorList>
            <person name="Das P."/>
            <person name="Kushwaha B."/>
            <person name="Joshi C.G."/>
            <person name="Kumar D."/>
            <person name="Nagpure N.S."/>
            <person name="Sahoo L."/>
            <person name="Das S.P."/>
            <person name="Bit A."/>
            <person name="Patnaik S."/>
            <person name="Meher P.K."/>
            <person name="Jayasankar P."/>
            <person name="Koringa P.G."/>
            <person name="Patel N.V."/>
            <person name="Hinsu A.T."/>
            <person name="Kumar R."/>
            <person name="Pandey M."/>
            <person name="Agarwal S."/>
            <person name="Srivastava S."/>
            <person name="Singh M."/>
            <person name="Iquebal M.A."/>
            <person name="Jaiswal S."/>
            <person name="Angadi U.B."/>
            <person name="Kumar N."/>
            <person name="Raza M."/>
            <person name="Shah T.M."/>
            <person name="Rai A."/>
            <person name="Jena J.K."/>
        </authorList>
    </citation>
    <scope>NUCLEOTIDE SEQUENCE [LARGE SCALE GENOMIC DNA]</scope>
    <source>
        <strain evidence="2">DASCIFA01</strain>
        <tissue evidence="2">Testis</tissue>
    </source>
</reference>
<protein>
    <submittedName>
        <fullName evidence="2">Uncharacterized protein</fullName>
    </submittedName>
</protein>
<name>A0A498N0X1_LABRO</name>
<gene>
    <name evidence="2" type="ORF">ROHU_005937</name>
</gene>
<dbReference type="EMBL" id="QBIY01012377">
    <property type="protein sequence ID" value="RXN25394.1"/>
    <property type="molecule type" value="Genomic_DNA"/>
</dbReference>
<dbReference type="AlphaFoldDB" id="A0A498N0X1"/>
<sequence>MIRARIDEPSGPATEPIKPHGCNHQPTVARKGHEDFDRQMTPESDRRVTPVTCRDIVVLLGERSTPTPLTARRPAPRSG</sequence>
<proteinExistence type="predicted"/>
<dbReference type="Proteomes" id="UP000290572">
    <property type="component" value="Unassembled WGS sequence"/>
</dbReference>
<organism evidence="2 3">
    <name type="scientific">Labeo rohita</name>
    <name type="common">Indian major carp</name>
    <name type="synonym">Cyprinus rohita</name>
    <dbReference type="NCBI Taxonomy" id="84645"/>
    <lineage>
        <taxon>Eukaryota</taxon>
        <taxon>Metazoa</taxon>
        <taxon>Chordata</taxon>
        <taxon>Craniata</taxon>
        <taxon>Vertebrata</taxon>
        <taxon>Euteleostomi</taxon>
        <taxon>Actinopterygii</taxon>
        <taxon>Neopterygii</taxon>
        <taxon>Teleostei</taxon>
        <taxon>Ostariophysi</taxon>
        <taxon>Cypriniformes</taxon>
        <taxon>Cyprinidae</taxon>
        <taxon>Labeoninae</taxon>
        <taxon>Labeonini</taxon>
        <taxon>Labeo</taxon>
    </lineage>
</organism>